<dbReference type="Gene3D" id="1.10.8.60">
    <property type="match status" value="1"/>
</dbReference>
<dbReference type="InterPro" id="IPR002078">
    <property type="entry name" value="Sigma_54_int"/>
</dbReference>
<dbReference type="GO" id="GO:0006355">
    <property type="term" value="P:regulation of DNA-templated transcription"/>
    <property type="evidence" value="ECO:0007669"/>
    <property type="project" value="InterPro"/>
</dbReference>
<evidence type="ECO:0000256" key="5">
    <source>
        <dbReference type="PROSITE-ProRule" id="PRU00169"/>
    </source>
</evidence>
<dbReference type="PROSITE" id="PS50110">
    <property type="entry name" value="RESPONSE_REGULATORY"/>
    <property type="match status" value="1"/>
</dbReference>
<evidence type="ECO:0000259" key="6">
    <source>
        <dbReference type="PROSITE" id="PS50045"/>
    </source>
</evidence>
<dbReference type="InterPro" id="IPR011006">
    <property type="entry name" value="CheY-like_superfamily"/>
</dbReference>
<dbReference type="InterPro" id="IPR058031">
    <property type="entry name" value="AAA_lid_NorR"/>
</dbReference>
<dbReference type="PANTHER" id="PTHR32071">
    <property type="entry name" value="TRANSCRIPTIONAL REGULATORY PROTEIN"/>
    <property type="match status" value="1"/>
</dbReference>
<keyword evidence="1" id="KW-0547">Nucleotide-binding</keyword>
<feature type="domain" description="Sigma-54 factor interaction" evidence="6">
    <location>
        <begin position="135"/>
        <end position="364"/>
    </location>
</feature>
<organism evidence="8">
    <name type="scientific">uncultured spirochete</name>
    <dbReference type="NCBI Taxonomy" id="156406"/>
    <lineage>
        <taxon>Bacteria</taxon>
        <taxon>Pseudomonadati</taxon>
        <taxon>Spirochaetota</taxon>
        <taxon>Spirochaetia</taxon>
        <taxon>Spirochaetales</taxon>
        <taxon>environmental samples</taxon>
    </lineage>
</organism>
<dbReference type="SMART" id="SM00382">
    <property type="entry name" value="AAA"/>
    <property type="match status" value="1"/>
</dbReference>
<dbReference type="InterPro" id="IPR003593">
    <property type="entry name" value="AAA+_ATPase"/>
</dbReference>
<dbReference type="InterPro" id="IPR027417">
    <property type="entry name" value="P-loop_NTPase"/>
</dbReference>
<dbReference type="InterPro" id="IPR009057">
    <property type="entry name" value="Homeodomain-like_sf"/>
</dbReference>
<dbReference type="SUPFAM" id="SSF52540">
    <property type="entry name" value="P-loop containing nucleoside triphosphate hydrolases"/>
    <property type="match status" value="1"/>
</dbReference>
<name>A0A3P3XQK8_9SPIR</name>
<dbReference type="SMART" id="SM00448">
    <property type="entry name" value="REC"/>
    <property type="match status" value="1"/>
</dbReference>
<dbReference type="GO" id="GO:0005524">
    <property type="term" value="F:ATP binding"/>
    <property type="evidence" value="ECO:0007669"/>
    <property type="project" value="UniProtKB-KW"/>
</dbReference>
<dbReference type="PROSITE" id="PS50045">
    <property type="entry name" value="SIGMA54_INTERACT_4"/>
    <property type="match status" value="1"/>
</dbReference>
<evidence type="ECO:0000256" key="1">
    <source>
        <dbReference type="ARBA" id="ARBA00022741"/>
    </source>
</evidence>
<evidence type="ECO:0000256" key="4">
    <source>
        <dbReference type="ARBA" id="ARBA00023163"/>
    </source>
</evidence>
<sequence length="437" mass="49931">MTENIRILIVDDEEEVCISLSKLLETKGFSVVYSFDTVHLASIIERNQIEVVLLDVNMPEKDGINVLQEIHLHFPLMPVIMISGFASVNNVLKTMRLGAINFYEKPIDIPSLVNEINTLIAAKRKKHNFVAEKNVITRNKEVIHLLDLVNKYAVTDAPVVIMGETGTGKEVFADLFHRLSRRSAKPFIKINCAAIPDTLLESELFGYEKGAFTGAMDQKKGKLELANQGTVFLDEIGDMSLNTQAKILRVLEEKQFMRVGGLKNIQIDCRIIAATNKNLKNLIERKDFREDLFYRLSVITLELPPLRERREDIIPLAQYFTKVFSDMYGKNIENLSDAVVAGMLRHDWPGNIRELRNFVERAVIFTDSDTLEIDNCATLYSKRVDFENKQVNPRRLSREVIREALLQSDWNKIKAAQLLGISRTTLYNKIEEYSIEP</sequence>
<dbReference type="GO" id="GO:0000160">
    <property type="term" value="P:phosphorelay signal transduction system"/>
    <property type="evidence" value="ECO:0007669"/>
    <property type="project" value="InterPro"/>
</dbReference>
<gene>
    <name evidence="8" type="ORF">SPIRO4BDMA_41046</name>
</gene>
<dbReference type="PANTHER" id="PTHR32071:SF121">
    <property type="entry name" value="SIGMA L-DEPENDENT TRANSCRIPTIONAL REGULATOR YQIR-RELATED"/>
    <property type="match status" value="1"/>
</dbReference>
<dbReference type="InterPro" id="IPR025944">
    <property type="entry name" value="Sigma_54_int_dom_CS"/>
</dbReference>
<keyword evidence="3" id="KW-0805">Transcription regulation</keyword>
<evidence type="ECO:0000313" key="8">
    <source>
        <dbReference type="EMBL" id="SLM18474.1"/>
    </source>
</evidence>
<dbReference type="Pfam" id="PF00158">
    <property type="entry name" value="Sigma54_activat"/>
    <property type="match status" value="1"/>
</dbReference>
<dbReference type="PROSITE" id="PS00675">
    <property type="entry name" value="SIGMA54_INTERACT_1"/>
    <property type="match status" value="1"/>
</dbReference>
<dbReference type="InterPro" id="IPR025662">
    <property type="entry name" value="Sigma_54_int_dom_ATP-bd_1"/>
</dbReference>
<keyword evidence="5" id="KW-0597">Phosphoprotein</keyword>
<dbReference type="InterPro" id="IPR001789">
    <property type="entry name" value="Sig_transdc_resp-reg_receiver"/>
</dbReference>
<dbReference type="CDD" id="cd00009">
    <property type="entry name" value="AAA"/>
    <property type="match status" value="1"/>
</dbReference>
<proteinExistence type="predicted"/>
<dbReference type="PRINTS" id="PR01590">
    <property type="entry name" value="HTHFIS"/>
</dbReference>
<dbReference type="InterPro" id="IPR002197">
    <property type="entry name" value="HTH_Fis"/>
</dbReference>
<feature type="modified residue" description="4-aspartylphosphate" evidence="5">
    <location>
        <position position="55"/>
    </location>
</feature>
<dbReference type="Gene3D" id="3.40.50.2300">
    <property type="match status" value="1"/>
</dbReference>
<dbReference type="Pfam" id="PF02954">
    <property type="entry name" value="HTH_8"/>
    <property type="match status" value="1"/>
</dbReference>
<evidence type="ECO:0000256" key="3">
    <source>
        <dbReference type="ARBA" id="ARBA00023015"/>
    </source>
</evidence>
<dbReference type="GO" id="GO:0043565">
    <property type="term" value="F:sequence-specific DNA binding"/>
    <property type="evidence" value="ECO:0007669"/>
    <property type="project" value="InterPro"/>
</dbReference>
<evidence type="ECO:0000256" key="2">
    <source>
        <dbReference type="ARBA" id="ARBA00022840"/>
    </source>
</evidence>
<evidence type="ECO:0000259" key="7">
    <source>
        <dbReference type="PROSITE" id="PS50110"/>
    </source>
</evidence>
<keyword evidence="2" id="KW-0067">ATP-binding</keyword>
<dbReference type="Gene3D" id="3.40.50.300">
    <property type="entry name" value="P-loop containing nucleotide triphosphate hydrolases"/>
    <property type="match status" value="1"/>
</dbReference>
<dbReference type="PROSITE" id="PS00688">
    <property type="entry name" value="SIGMA54_INTERACT_3"/>
    <property type="match status" value="1"/>
</dbReference>
<dbReference type="Gene3D" id="1.10.10.60">
    <property type="entry name" value="Homeodomain-like"/>
    <property type="match status" value="1"/>
</dbReference>
<reference evidence="8" key="1">
    <citation type="submission" date="2017-02" db="EMBL/GenBank/DDBJ databases">
        <authorList>
            <person name="Regsiter A."/>
            <person name="William W."/>
        </authorList>
    </citation>
    <scope>NUCLEOTIDE SEQUENCE</scope>
    <source>
        <strain evidence="8">BdmA 4</strain>
    </source>
</reference>
<protein>
    <submittedName>
        <fullName evidence="8">Transcriptional regulatory protein</fullName>
    </submittedName>
</protein>
<keyword evidence="4" id="KW-0804">Transcription</keyword>
<dbReference type="FunFam" id="3.40.50.300:FF:000006">
    <property type="entry name" value="DNA-binding transcriptional regulator NtrC"/>
    <property type="match status" value="1"/>
</dbReference>
<dbReference type="EMBL" id="FWDO01000004">
    <property type="protein sequence ID" value="SLM18474.1"/>
    <property type="molecule type" value="Genomic_DNA"/>
</dbReference>
<dbReference type="Pfam" id="PF00072">
    <property type="entry name" value="Response_reg"/>
    <property type="match status" value="1"/>
</dbReference>
<dbReference type="AlphaFoldDB" id="A0A3P3XQK8"/>
<feature type="domain" description="Response regulatory" evidence="7">
    <location>
        <begin position="6"/>
        <end position="120"/>
    </location>
</feature>
<dbReference type="Pfam" id="PF25601">
    <property type="entry name" value="AAA_lid_14"/>
    <property type="match status" value="1"/>
</dbReference>
<accession>A0A3P3XQK8</accession>
<dbReference type="SUPFAM" id="SSF46689">
    <property type="entry name" value="Homeodomain-like"/>
    <property type="match status" value="1"/>
</dbReference>
<dbReference type="SUPFAM" id="SSF52172">
    <property type="entry name" value="CheY-like"/>
    <property type="match status" value="1"/>
</dbReference>